<reference evidence="7 8" key="1">
    <citation type="submission" date="2024-01" db="EMBL/GenBank/DDBJ databases">
        <title>The complete chloroplast genome sequence of Lithospermum erythrorhizon: insights into the phylogenetic relationship among Boraginaceae species and the maternal lineages of purple gromwells.</title>
        <authorList>
            <person name="Okada T."/>
            <person name="Watanabe K."/>
        </authorList>
    </citation>
    <scope>NUCLEOTIDE SEQUENCE [LARGE SCALE GENOMIC DNA]</scope>
</reference>
<evidence type="ECO:0000256" key="2">
    <source>
        <dbReference type="ARBA" id="ARBA00005852"/>
    </source>
</evidence>
<evidence type="ECO:0000256" key="3">
    <source>
        <dbReference type="ARBA" id="ARBA00022692"/>
    </source>
</evidence>
<keyword evidence="5 6" id="KW-0472">Membrane</keyword>
<proteinExistence type="inferred from homology"/>
<sequence length="207" mass="22786">MEILCSNNVLAIPYRTKLNTFPSPVCLSSSFHGINFNPLIRVINDSKRRIRVGATVCYYSAPNVDQLQWLSTISTSVLMLVKGTAIHKSFLVPLLALQAPSSIISWMRGEYGIWCAFMALLVRLFFVIPGVFELPLMALLIIIVAPYQVMNLRGKQEGVILSLVIASYLAFHHFTSAGGLKKAFDQGSIIATLAIIFTVGVPCLLLI</sequence>
<evidence type="ECO:0000313" key="8">
    <source>
        <dbReference type="Proteomes" id="UP001454036"/>
    </source>
</evidence>
<dbReference type="PANTHER" id="PTHR33596:SF17">
    <property type="entry name" value="COLD-REGULATED 413 INNER MEMBRANE PROTEIN 1, CHLOROPLASTIC-RELATED"/>
    <property type="match status" value="1"/>
</dbReference>
<dbReference type="EMBL" id="BAABME010018539">
    <property type="protein sequence ID" value="GAA0154177.1"/>
    <property type="molecule type" value="Genomic_DNA"/>
</dbReference>
<name>A0AAV3PQZ3_LITER</name>
<dbReference type="Proteomes" id="UP001454036">
    <property type="component" value="Unassembled WGS sequence"/>
</dbReference>
<dbReference type="AlphaFoldDB" id="A0AAV3PQZ3"/>
<comment type="caution">
    <text evidence="7">The sequence shown here is derived from an EMBL/GenBank/DDBJ whole genome shotgun (WGS) entry which is preliminary data.</text>
</comment>
<keyword evidence="8" id="KW-1185">Reference proteome</keyword>
<keyword evidence="3 6" id="KW-0812">Transmembrane</keyword>
<protein>
    <submittedName>
        <fullName evidence="7">Uncharacterized protein</fullName>
    </submittedName>
</protein>
<evidence type="ECO:0000313" key="7">
    <source>
        <dbReference type="EMBL" id="GAA0154177.1"/>
    </source>
</evidence>
<accession>A0AAV3PQZ3</accession>
<feature type="transmembrane region" description="Helical" evidence="6">
    <location>
        <begin position="159"/>
        <end position="175"/>
    </location>
</feature>
<evidence type="ECO:0000256" key="6">
    <source>
        <dbReference type="SAM" id="Phobius"/>
    </source>
</evidence>
<comment type="subcellular location">
    <subcellularLocation>
        <location evidence="1">Membrane</location>
        <topology evidence="1">Multi-pass membrane protein</topology>
    </subcellularLocation>
</comment>
<feature type="transmembrane region" description="Helical" evidence="6">
    <location>
        <begin position="134"/>
        <end position="152"/>
    </location>
</feature>
<dbReference type="Pfam" id="PF05562">
    <property type="entry name" value="WCOR413"/>
    <property type="match status" value="1"/>
</dbReference>
<gene>
    <name evidence="7" type="ORF">LIER_37817</name>
</gene>
<dbReference type="GO" id="GO:0016020">
    <property type="term" value="C:membrane"/>
    <property type="evidence" value="ECO:0007669"/>
    <property type="project" value="UniProtKB-SubCell"/>
</dbReference>
<dbReference type="PANTHER" id="PTHR33596">
    <property type="entry name" value="COLD-REGULATED 413 PLASMA MEMBRANE PROTEIN 2"/>
    <property type="match status" value="1"/>
</dbReference>
<organism evidence="7 8">
    <name type="scientific">Lithospermum erythrorhizon</name>
    <name type="common">Purple gromwell</name>
    <name type="synonym">Lithospermum officinale var. erythrorhizon</name>
    <dbReference type="NCBI Taxonomy" id="34254"/>
    <lineage>
        <taxon>Eukaryota</taxon>
        <taxon>Viridiplantae</taxon>
        <taxon>Streptophyta</taxon>
        <taxon>Embryophyta</taxon>
        <taxon>Tracheophyta</taxon>
        <taxon>Spermatophyta</taxon>
        <taxon>Magnoliopsida</taxon>
        <taxon>eudicotyledons</taxon>
        <taxon>Gunneridae</taxon>
        <taxon>Pentapetalae</taxon>
        <taxon>asterids</taxon>
        <taxon>lamiids</taxon>
        <taxon>Boraginales</taxon>
        <taxon>Boraginaceae</taxon>
        <taxon>Boraginoideae</taxon>
        <taxon>Lithospermeae</taxon>
        <taxon>Lithospermum</taxon>
    </lineage>
</organism>
<comment type="similarity">
    <text evidence="2">Belongs to the Cold-regulated 413 protein family.</text>
</comment>
<evidence type="ECO:0000256" key="4">
    <source>
        <dbReference type="ARBA" id="ARBA00022989"/>
    </source>
</evidence>
<keyword evidence="4 6" id="KW-1133">Transmembrane helix</keyword>
<evidence type="ECO:0000256" key="1">
    <source>
        <dbReference type="ARBA" id="ARBA00004141"/>
    </source>
</evidence>
<evidence type="ECO:0000256" key="5">
    <source>
        <dbReference type="ARBA" id="ARBA00023136"/>
    </source>
</evidence>
<feature type="transmembrane region" description="Helical" evidence="6">
    <location>
        <begin position="187"/>
        <end position="206"/>
    </location>
</feature>
<dbReference type="InterPro" id="IPR008892">
    <property type="entry name" value="COR413"/>
</dbReference>